<dbReference type="Proteomes" id="UP001314166">
    <property type="component" value="Unassembled WGS sequence"/>
</dbReference>
<name>A0ABM9MM52_9LACO</name>
<organism evidence="1 2">
    <name type="scientific">Fructobacillus evanidus</name>
    <dbReference type="NCBI Taxonomy" id="3064281"/>
    <lineage>
        <taxon>Bacteria</taxon>
        <taxon>Bacillati</taxon>
        <taxon>Bacillota</taxon>
        <taxon>Bacilli</taxon>
        <taxon>Lactobacillales</taxon>
        <taxon>Lactobacillaceae</taxon>
        <taxon>Fructobacillus</taxon>
    </lineage>
</organism>
<comment type="caution">
    <text evidence="1">The sequence shown here is derived from an EMBL/GenBank/DDBJ whole genome shotgun (WGS) entry which is preliminary data.</text>
</comment>
<evidence type="ECO:0000313" key="1">
    <source>
        <dbReference type="EMBL" id="CAK1225934.1"/>
    </source>
</evidence>
<dbReference type="Pfam" id="PF12363">
    <property type="entry name" value="Phage_TAC_12"/>
    <property type="match status" value="1"/>
</dbReference>
<proteinExistence type="predicted"/>
<dbReference type="EMBL" id="CAUZMB010000001">
    <property type="protein sequence ID" value="CAK1225934.1"/>
    <property type="molecule type" value="Genomic_DNA"/>
</dbReference>
<sequence length="127" mass="14004">MLKFEIDGQEQEFSFGMKFIRELDKAKEGQNNGLKFGVGLQYYLASFIQDQNPLAVAEILLASNHAAGGKLTTSKLDKFFDEEADYEKVTSDVMDQLEKGKFTSQKVAVLTAQMAAAKAKAQAEANN</sequence>
<keyword evidence="2" id="KW-1185">Reference proteome</keyword>
<reference evidence="1 2" key="1">
    <citation type="submission" date="2023-10" db="EMBL/GenBank/DDBJ databases">
        <authorList>
            <person name="Botero Cardona J."/>
        </authorList>
    </citation>
    <scope>NUCLEOTIDE SEQUENCE [LARGE SCALE GENOMIC DNA]</scope>
    <source>
        <strain evidence="1 2">R-55214</strain>
    </source>
</reference>
<evidence type="ECO:0000313" key="2">
    <source>
        <dbReference type="Proteomes" id="UP001314166"/>
    </source>
</evidence>
<dbReference type="InterPro" id="IPR024410">
    <property type="entry name" value="Phage_TAC_12"/>
</dbReference>
<gene>
    <name evidence="1" type="ORF">R55214_HHFBAMCI_00117</name>
</gene>
<accession>A0ABM9MM52</accession>
<evidence type="ECO:0008006" key="3">
    <source>
        <dbReference type="Google" id="ProtNLM"/>
    </source>
</evidence>
<dbReference type="RefSeq" id="WP_338343155.1">
    <property type="nucleotide sequence ID" value="NZ_CAUZLH010000001.1"/>
</dbReference>
<protein>
    <recommendedName>
        <fullName evidence="3">Phage protein</fullName>
    </recommendedName>
</protein>